<proteinExistence type="predicted"/>
<dbReference type="PANTHER" id="PTHR35788:SF1">
    <property type="entry name" value="EXPORTED PROTEIN"/>
    <property type="match status" value="1"/>
</dbReference>
<dbReference type="InterPro" id="IPR011098">
    <property type="entry name" value="G5_dom"/>
</dbReference>
<dbReference type="Gene3D" id="2.20.230.10">
    <property type="entry name" value="Resuscitation-promoting factor rpfb"/>
    <property type="match status" value="1"/>
</dbReference>
<gene>
    <name evidence="4" type="ORF">PBLR_14907</name>
</gene>
<evidence type="ECO:0000259" key="3">
    <source>
        <dbReference type="PROSITE" id="PS51109"/>
    </source>
</evidence>
<organism evidence="4 5">
    <name type="scientific">Paenibacillus alvei</name>
    <name type="common">Bacillus alvei</name>
    <dbReference type="NCBI Taxonomy" id="44250"/>
    <lineage>
        <taxon>Bacteria</taxon>
        <taxon>Bacillati</taxon>
        <taxon>Bacillota</taxon>
        <taxon>Bacilli</taxon>
        <taxon>Bacillales</taxon>
        <taxon>Paenibacillaceae</taxon>
        <taxon>Paenibacillus</taxon>
    </lineage>
</organism>
<dbReference type="PANTHER" id="PTHR35788">
    <property type="entry name" value="EXPORTED PROTEIN-RELATED"/>
    <property type="match status" value="1"/>
</dbReference>
<dbReference type="RefSeq" id="WP_138188406.1">
    <property type="nucleotide sequence ID" value="NZ_LS992241.1"/>
</dbReference>
<dbReference type="InterPro" id="IPR052913">
    <property type="entry name" value="Glycopeptide_resist_protein"/>
</dbReference>
<dbReference type="InterPro" id="IPR007391">
    <property type="entry name" value="Vancomycin_resist_VanW"/>
</dbReference>
<reference evidence="5" key="1">
    <citation type="submission" date="2018-08" db="EMBL/GenBank/DDBJ databases">
        <authorList>
            <person name="Chevrot R."/>
        </authorList>
    </citation>
    <scope>NUCLEOTIDE SEQUENCE [LARGE SCALE GENOMIC DNA]</scope>
</reference>
<protein>
    <submittedName>
        <fullName evidence="4">Vancomycin resistance protein YoaR, contains peptidoglycan-binding and VanW domains</fullName>
    </submittedName>
</protein>
<dbReference type="AlphaFoldDB" id="A0A383RIH1"/>
<sequence length="477" mass="53839">MKKIHALFITVASLLLVGTAVWGLAHSYASQPTIPPNVHLSTWNIGSQSMDAFREQLKAKIKQLEQTPFEFSFDDTNVEPVKTTLADLGVTYDAEPILRALDKLKEGSLWERIQARYYFPTSWTLQFRWNKDVWAKRLTPDWEEKTFGKPVNAQREITKDDTVRYTPEKTVLRIDRLQLEQLIRTSIPHTWNEGQSIALQVPLQKTAPPVTIASLKAEGIERKIIEFSTSFVQASDGRTHNVNAAAQTIHDMVMKPGEVFDYDKVIAETEKKYGFKEAPVIFNGKLVPGIGGGICQVSSTLYNAVLRTGLEIVERRNHSLPVSYLPIGLDATFSQGYINFRFKNTTGKHLIIRTAAVNDRLIIKFFGTMDKDVSYRMETKTLKVLEPTIKYVKNPSLPIGSHETIQKGKQGYTVESYRIKLVNGKEVERKKMFVDTYRPQPTLIAVNTGGSDQSSSKKDQNPILEDGVNGPVFNDES</sequence>
<feature type="region of interest" description="Disordered" evidence="2">
    <location>
        <begin position="446"/>
        <end position="477"/>
    </location>
</feature>
<name>A0A383RIH1_PAEAL</name>
<dbReference type="PROSITE" id="PS51109">
    <property type="entry name" value="G5"/>
    <property type="match status" value="1"/>
</dbReference>
<dbReference type="SMART" id="SM01208">
    <property type="entry name" value="G5"/>
    <property type="match status" value="1"/>
</dbReference>
<evidence type="ECO:0000256" key="1">
    <source>
        <dbReference type="ARBA" id="ARBA00022729"/>
    </source>
</evidence>
<feature type="domain" description="G5" evidence="3">
    <location>
        <begin position="370"/>
        <end position="452"/>
    </location>
</feature>
<evidence type="ECO:0000256" key="2">
    <source>
        <dbReference type="SAM" id="MobiDB-lite"/>
    </source>
</evidence>
<dbReference type="Pfam" id="PF04294">
    <property type="entry name" value="VanW"/>
    <property type="match status" value="1"/>
</dbReference>
<keyword evidence="1" id="KW-0732">Signal</keyword>
<accession>A0A383RIH1</accession>
<dbReference type="Proteomes" id="UP000304148">
    <property type="component" value="Chromosome"/>
</dbReference>
<dbReference type="EMBL" id="LS992241">
    <property type="protein sequence ID" value="SYX86481.1"/>
    <property type="molecule type" value="Genomic_DNA"/>
</dbReference>
<evidence type="ECO:0000313" key="5">
    <source>
        <dbReference type="Proteomes" id="UP000304148"/>
    </source>
</evidence>
<dbReference type="Pfam" id="PF07501">
    <property type="entry name" value="G5"/>
    <property type="match status" value="1"/>
</dbReference>
<evidence type="ECO:0000313" key="4">
    <source>
        <dbReference type="EMBL" id="SYX86481.1"/>
    </source>
</evidence>